<feature type="transmembrane region" description="Helical" evidence="9">
    <location>
        <begin position="23"/>
        <end position="44"/>
    </location>
</feature>
<evidence type="ECO:0000256" key="4">
    <source>
        <dbReference type="ARBA" id="ARBA00022475"/>
    </source>
</evidence>
<dbReference type="NCBIfam" id="TIGR01726">
    <property type="entry name" value="HEQRo_perm_3TM"/>
    <property type="match status" value="1"/>
</dbReference>
<dbReference type="CDD" id="cd06261">
    <property type="entry name" value="TM_PBP2"/>
    <property type="match status" value="1"/>
</dbReference>
<dbReference type="InterPro" id="IPR000515">
    <property type="entry name" value="MetI-like"/>
</dbReference>
<evidence type="ECO:0000256" key="7">
    <source>
        <dbReference type="ARBA" id="ARBA00022989"/>
    </source>
</evidence>
<feature type="transmembrane region" description="Helical" evidence="9">
    <location>
        <begin position="183"/>
        <end position="206"/>
    </location>
</feature>
<accession>A0ABQ1ECE0</accession>
<feature type="domain" description="ABC transmembrane type-1" evidence="10">
    <location>
        <begin position="17"/>
        <end position="202"/>
    </location>
</feature>
<evidence type="ECO:0000313" key="11">
    <source>
        <dbReference type="EMBL" id="GFZ32411.1"/>
    </source>
</evidence>
<keyword evidence="5 9" id="KW-0812">Transmembrane</keyword>
<protein>
    <submittedName>
        <fullName evidence="11">Polar amino acid ABC transporter permease</fullName>
    </submittedName>
</protein>
<keyword evidence="7 9" id="KW-1133">Transmembrane helix</keyword>
<evidence type="ECO:0000256" key="9">
    <source>
        <dbReference type="RuleBase" id="RU363032"/>
    </source>
</evidence>
<gene>
    <name evidence="11" type="ORF">CSC2_29370</name>
</gene>
<keyword evidence="6" id="KW-0029">Amino-acid transport</keyword>
<dbReference type="RefSeq" id="WP_206870660.1">
    <property type="nucleotide sequence ID" value="NZ_BMBA01000002.1"/>
</dbReference>
<evidence type="ECO:0000256" key="5">
    <source>
        <dbReference type="ARBA" id="ARBA00022692"/>
    </source>
</evidence>
<dbReference type="PANTHER" id="PTHR30614:SF37">
    <property type="entry name" value="AMINO-ACID ABC TRANSPORTER PERMEASE PROTEIN YHDX-RELATED"/>
    <property type="match status" value="1"/>
</dbReference>
<dbReference type="SUPFAM" id="SSF161098">
    <property type="entry name" value="MetI-like"/>
    <property type="match status" value="1"/>
</dbReference>
<proteinExistence type="inferred from homology"/>
<comment type="similarity">
    <text evidence="2">Belongs to the binding-protein-dependent transport system permease family. HisMQ subfamily.</text>
</comment>
<dbReference type="InterPro" id="IPR043429">
    <property type="entry name" value="ArtM/GltK/GlnP/TcyL/YhdX-like"/>
</dbReference>
<dbReference type="PROSITE" id="PS50928">
    <property type="entry name" value="ABC_TM1"/>
    <property type="match status" value="1"/>
</dbReference>
<reference evidence="11 12" key="1">
    <citation type="journal article" date="2021" name="Int. J. Syst. Evol. Microbiol.">
        <title>Clostridium zeae sp. nov., isolated from corn silage.</title>
        <authorList>
            <person name="Kobayashi H."/>
            <person name="Tanizawa Y."/>
            <person name="Yagura M."/>
            <person name="Sakamoto M."/>
            <person name="Ohkuma M."/>
            <person name="Tohno M."/>
        </authorList>
    </citation>
    <scope>NUCLEOTIDE SEQUENCE [LARGE SCALE GENOMIC DNA]</scope>
    <source>
        <strain evidence="11 12">CSC2</strain>
    </source>
</reference>
<organism evidence="11 12">
    <name type="scientific">Clostridium zeae</name>
    <dbReference type="NCBI Taxonomy" id="2759022"/>
    <lineage>
        <taxon>Bacteria</taxon>
        <taxon>Bacillati</taxon>
        <taxon>Bacillota</taxon>
        <taxon>Clostridia</taxon>
        <taxon>Eubacteriales</taxon>
        <taxon>Clostridiaceae</taxon>
        <taxon>Clostridium</taxon>
    </lineage>
</organism>
<feature type="transmembrane region" description="Helical" evidence="9">
    <location>
        <begin position="86"/>
        <end position="109"/>
    </location>
</feature>
<keyword evidence="4" id="KW-1003">Cell membrane</keyword>
<keyword evidence="12" id="KW-1185">Reference proteome</keyword>
<keyword evidence="8 9" id="KW-0472">Membrane</keyword>
<evidence type="ECO:0000313" key="12">
    <source>
        <dbReference type="Proteomes" id="UP000663802"/>
    </source>
</evidence>
<dbReference type="PANTHER" id="PTHR30614">
    <property type="entry name" value="MEMBRANE COMPONENT OF AMINO ACID ABC TRANSPORTER"/>
    <property type="match status" value="1"/>
</dbReference>
<feature type="transmembrane region" description="Helical" evidence="9">
    <location>
        <begin position="51"/>
        <end position="74"/>
    </location>
</feature>
<name>A0ABQ1ECE0_9CLOT</name>
<dbReference type="Pfam" id="PF00528">
    <property type="entry name" value="BPD_transp_1"/>
    <property type="match status" value="1"/>
</dbReference>
<evidence type="ECO:0000256" key="1">
    <source>
        <dbReference type="ARBA" id="ARBA00004651"/>
    </source>
</evidence>
<evidence type="ECO:0000256" key="6">
    <source>
        <dbReference type="ARBA" id="ARBA00022970"/>
    </source>
</evidence>
<evidence type="ECO:0000259" key="10">
    <source>
        <dbReference type="PROSITE" id="PS50928"/>
    </source>
</evidence>
<dbReference type="InterPro" id="IPR035906">
    <property type="entry name" value="MetI-like_sf"/>
</dbReference>
<comment type="caution">
    <text evidence="11">The sequence shown here is derived from an EMBL/GenBank/DDBJ whole genome shotgun (WGS) entry which is preliminary data.</text>
</comment>
<evidence type="ECO:0000256" key="3">
    <source>
        <dbReference type="ARBA" id="ARBA00022448"/>
    </source>
</evidence>
<comment type="subcellular location">
    <subcellularLocation>
        <location evidence="1 9">Cell membrane</location>
        <topology evidence="1 9">Multi-pass membrane protein</topology>
    </subcellularLocation>
</comment>
<dbReference type="Gene3D" id="1.10.3720.10">
    <property type="entry name" value="MetI-like"/>
    <property type="match status" value="1"/>
</dbReference>
<feature type="transmembrane region" description="Helical" evidence="9">
    <location>
        <begin position="130"/>
        <end position="152"/>
    </location>
</feature>
<keyword evidence="3 9" id="KW-0813">Transport</keyword>
<dbReference type="Proteomes" id="UP000663802">
    <property type="component" value="Unassembled WGS sequence"/>
</dbReference>
<evidence type="ECO:0000256" key="8">
    <source>
        <dbReference type="ARBA" id="ARBA00023136"/>
    </source>
</evidence>
<evidence type="ECO:0000256" key="2">
    <source>
        <dbReference type="ARBA" id="ARBA00010072"/>
    </source>
</evidence>
<dbReference type="EMBL" id="BMBA01000002">
    <property type="protein sequence ID" value="GFZ32411.1"/>
    <property type="molecule type" value="Genomic_DNA"/>
</dbReference>
<sequence>MEINNIYDLIGIFGKASLVTIEVALLSIFIAFIIGLICSITLFYKIPFLKAIIYIYVEFFRNTPSLIQAYFIFYGLPKIFVKLDSFLCSVIVLSLLGGAYMCEAIYSGTKAISKNQRELAMAIGLSKFDTIRYLILPQSISISIAAISNNAIFLTKEVSAMKIILLPEIVYQAFSIISLRPDLMLPVAVIMIVSYLLILIPMSYVFSRLERKVRFAEFGY</sequence>
<dbReference type="InterPro" id="IPR010065">
    <property type="entry name" value="AA_ABC_transptr_permease_3TM"/>
</dbReference>